<sequence length="160" mass="18170">MIGNGERCSSSNPRSRDDSSWSLNSGGSVGAPRKKQWVVPICYCGSHAILFMSGTVKNSYRLFFYCLKFKTEKWHCNFFAWLDDYVSSCGEDANKAVSFGESNYVVDNKVNEFEERLISLEDQLDYCRLKMGESRCIRYVFNLLAFLGGVVIASLFRTSV</sequence>
<gene>
    <name evidence="8" type="ORF">Ahy_A02g007351</name>
</gene>
<name>A0A445ECC7_ARAHY</name>
<evidence type="ECO:0000256" key="5">
    <source>
        <dbReference type="SAM" id="MobiDB-lite"/>
    </source>
</evidence>
<protein>
    <recommendedName>
        <fullName evidence="7">GRF-type domain-containing protein</fullName>
    </recommendedName>
</protein>
<dbReference type="PANTHER" id="PTHR33248">
    <property type="entry name" value="ZINC ION-BINDING PROTEIN"/>
    <property type="match status" value="1"/>
</dbReference>
<dbReference type="GO" id="GO:0008270">
    <property type="term" value="F:zinc ion binding"/>
    <property type="evidence" value="ECO:0007669"/>
    <property type="project" value="UniProtKB-KW"/>
</dbReference>
<keyword evidence="6" id="KW-0812">Transmembrane</keyword>
<evidence type="ECO:0000256" key="4">
    <source>
        <dbReference type="PROSITE-ProRule" id="PRU01343"/>
    </source>
</evidence>
<dbReference type="Proteomes" id="UP000289738">
    <property type="component" value="Chromosome A02"/>
</dbReference>
<keyword evidence="2 4" id="KW-0863">Zinc-finger</keyword>
<reference evidence="8 9" key="1">
    <citation type="submission" date="2019-01" db="EMBL/GenBank/DDBJ databases">
        <title>Sequencing of cultivated peanut Arachis hypogaea provides insights into genome evolution and oil improvement.</title>
        <authorList>
            <person name="Chen X."/>
        </authorList>
    </citation>
    <scope>NUCLEOTIDE SEQUENCE [LARGE SCALE GENOMIC DNA]</scope>
    <source>
        <strain evidence="9">cv. Fuhuasheng</strain>
        <tissue evidence="8">Leaves</tissue>
    </source>
</reference>
<keyword evidence="6" id="KW-1133">Transmembrane helix</keyword>
<accession>A0A445ECC7</accession>
<comment type="caution">
    <text evidence="8">The sequence shown here is derived from an EMBL/GenBank/DDBJ whole genome shotgun (WGS) entry which is preliminary data.</text>
</comment>
<dbReference type="PROSITE" id="PS51999">
    <property type="entry name" value="ZF_GRF"/>
    <property type="match status" value="1"/>
</dbReference>
<evidence type="ECO:0000313" key="8">
    <source>
        <dbReference type="EMBL" id="RYR73061.1"/>
    </source>
</evidence>
<dbReference type="EMBL" id="SDMP01000002">
    <property type="protein sequence ID" value="RYR73061.1"/>
    <property type="molecule type" value="Genomic_DNA"/>
</dbReference>
<evidence type="ECO:0000256" key="1">
    <source>
        <dbReference type="ARBA" id="ARBA00022723"/>
    </source>
</evidence>
<evidence type="ECO:0000256" key="6">
    <source>
        <dbReference type="SAM" id="Phobius"/>
    </source>
</evidence>
<evidence type="ECO:0000259" key="7">
    <source>
        <dbReference type="PROSITE" id="PS51999"/>
    </source>
</evidence>
<dbReference type="AlphaFoldDB" id="A0A445ECC7"/>
<evidence type="ECO:0000256" key="3">
    <source>
        <dbReference type="ARBA" id="ARBA00022833"/>
    </source>
</evidence>
<evidence type="ECO:0000256" key="2">
    <source>
        <dbReference type="ARBA" id="ARBA00022771"/>
    </source>
</evidence>
<feature type="transmembrane region" description="Helical" evidence="6">
    <location>
        <begin position="136"/>
        <end position="156"/>
    </location>
</feature>
<keyword evidence="6" id="KW-0472">Membrane</keyword>
<evidence type="ECO:0000313" key="9">
    <source>
        <dbReference type="Proteomes" id="UP000289738"/>
    </source>
</evidence>
<keyword evidence="9" id="KW-1185">Reference proteome</keyword>
<feature type="region of interest" description="Disordered" evidence="5">
    <location>
        <begin position="1"/>
        <end position="31"/>
    </location>
</feature>
<keyword evidence="1" id="KW-0479">Metal-binding</keyword>
<feature type="domain" description="GRF-type" evidence="7">
    <location>
        <begin position="42"/>
        <end position="85"/>
    </location>
</feature>
<dbReference type="InterPro" id="IPR010666">
    <property type="entry name" value="Znf_GRF"/>
</dbReference>
<keyword evidence="3" id="KW-0862">Zinc</keyword>
<proteinExistence type="predicted"/>
<organism evidence="8 9">
    <name type="scientific">Arachis hypogaea</name>
    <name type="common">Peanut</name>
    <dbReference type="NCBI Taxonomy" id="3818"/>
    <lineage>
        <taxon>Eukaryota</taxon>
        <taxon>Viridiplantae</taxon>
        <taxon>Streptophyta</taxon>
        <taxon>Embryophyta</taxon>
        <taxon>Tracheophyta</taxon>
        <taxon>Spermatophyta</taxon>
        <taxon>Magnoliopsida</taxon>
        <taxon>eudicotyledons</taxon>
        <taxon>Gunneridae</taxon>
        <taxon>Pentapetalae</taxon>
        <taxon>rosids</taxon>
        <taxon>fabids</taxon>
        <taxon>Fabales</taxon>
        <taxon>Fabaceae</taxon>
        <taxon>Papilionoideae</taxon>
        <taxon>50 kb inversion clade</taxon>
        <taxon>dalbergioids sensu lato</taxon>
        <taxon>Dalbergieae</taxon>
        <taxon>Pterocarpus clade</taxon>
        <taxon>Arachis</taxon>
    </lineage>
</organism>